<comment type="caution">
    <text evidence="1">The sequence shown here is derived from an EMBL/GenBank/DDBJ whole genome shotgun (WGS) entry which is preliminary data.</text>
</comment>
<evidence type="ECO:0000313" key="3">
    <source>
        <dbReference type="Proteomes" id="UP000247702"/>
    </source>
</evidence>
<dbReference type="Proteomes" id="UP000247702">
    <property type="component" value="Unassembled WGS sequence"/>
</dbReference>
<dbReference type="EMBL" id="BLAL01000162">
    <property type="protein sequence ID" value="GES86865.1"/>
    <property type="molecule type" value="Genomic_DNA"/>
</dbReference>
<dbReference type="AlphaFoldDB" id="A0A2Z6SC73"/>
<dbReference type="Proteomes" id="UP000615446">
    <property type="component" value="Unassembled WGS sequence"/>
</dbReference>
<evidence type="ECO:0000313" key="2">
    <source>
        <dbReference type="EMBL" id="GES86865.1"/>
    </source>
</evidence>
<name>A0A2Z6SC73_9GLOM</name>
<organism evidence="1 3">
    <name type="scientific">Rhizophagus clarus</name>
    <dbReference type="NCBI Taxonomy" id="94130"/>
    <lineage>
        <taxon>Eukaryota</taxon>
        <taxon>Fungi</taxon>
        <taxon>Fungi incertae sedis</taxon>
        <taxon>Mucoromycota</taxon>
        <taxon>Glomeromycotina</taxon>
        <taxon>Glomeromycetes</taxon>
        <taxon>Glomerales</taxon>
        <taxon>Glomeraceae</taxon>
        <taxon>Rhizophagus</taxon>
    </lineage>
</organism>
<proteinExistence type="predicted"/>
<keyword evidence="3" id="KW-1185">Reference proteome</keyword>
<sequence>MKDLGDPIYQSDTLMNFDEIDEELQELLNNSLGIIPLHNITSLPVTPLTKSKKRSVKKKVHKERQQLQLQTLSRLDKQIVFTFNTESPEYTPSKPFGSRIVTFNQSLLSPPSTPFKQLKRDSKPQSMLTNNRKKLKQKKTDKSFKNDNIIITGYCLQDQKQAQLLDLVVYDIPAKWDNYTLLANLG</sequence>
<reference evidence="1 3" key="1">
    <citation type="submission" date="2017-11" db="EMBL/GenBank/DDBJ databases">
        <title>The genome of Rhizophagus clarus HR1 reveals common genetic basis of auxotrophy among arbuscular mycorrhizal fungi.</title>
        <authorList>
            <person name="Kobayashi Y."/>
        </authorList>
    </citation>
    <scope>NUCLEOTIDE SEQUENCE [LARGE SCALE GENOMIC DNA]</scope>
    <source>
        <strain evidence="1 3">HR1</strain>
    </source>
</reference>
<protein>
    <submittedName>
        <fullName evidence="1">Uncharacterized protein</fullName>
    </submittedName>
</protein>
<accession>A0A2Z6SC73</accession>
<gene>
    <name evidence="2" type="ORF">RCL2_001390100</name>
    <name evidence="1" type="ORF">RclHR1_07430002</name>
</gene>
<dbReference type="EMBL" id="BEXD01004141">
    <property type="protein sequence ID" value="GBC07390.1"/>
    <property type="molecule type" value="Genomic_DNA"/>
</dbReference>
<reference evidence="2" key="2">
    <citation type="submission" date="2019-10" db="EMBL/GenBank/DDBJ databases">
        <title>Conservation and host-specific expression of non-tandemly repeated heterogenous ribosome RNA gene in arbuscular mycorrhizal fungi.</title>
        <authorList>
            <person name="Maeda T."/>
            <person name="Kobayashi Y."/>
            <person name="Nakagawa T."/>
            <person name="Ezawa T."/>
            <person name="Yamaguchi K."/>
            <person name="Bino T."/>
            <person name="Nishimoto Y."/>
            <person name="Shigenobu S."/>
            <person name="Kawaguchi M."/>
        </authorList>
    </citation>
    <scope>NUCLEOTIDE SEQUENCE</scope>
    <source>
        <strain evidence="2">HR1</strain>
    </source>
</reference>
<evidence type="ECO:0000313" key="1">
    <source>
        <dbReference type="EMBL" id="GBC07390.1"/>
    </source>
</evidence>